<dbReference type="SUPFAM" id="SSF81301">
    <property type="entry name" value="Nucleotidyltransferase"/>
    <property type="match status" value="1"/>
</dbReference>
<feature type="compositionally biased region" description="Basic and acidic residues" evidence="7">
    <location>
        <begin position="451"/>
        <end position="461"/>
    </location>
</feature>
<evidence type="ECO:0000256" key="6">
    <source>
        <dbReference type="ARBA" id="ARBA00023268"/>
    </source>
</evidence>
<dbReference type="PIRSF" id="PIRSF006288">
    <property type="entry name" value="PII_uridyltransf"/>
    <property type="match status" value="1"/>
</dbReference>
<gene>
    <name evidence="10" type="ORF">ACFQZM_42655</name>
</gene>
<keyword evidence="11" id="KW-1185">Reference proteome</keyword>
<dbReference type="SMART" id="SM00471">
    <property type="entry name" value="HDc"/>
    <property type="match status" value="1"/>
</dbReference>
<dbReference type="SUPFAM" id="SSF109604">
    <property type="entry name" value="HD-domain/PDEase-like"/>
    <property type="match status" value="1"/>
</dbReference>
<dbReference type="Proteomes" id="UP001597063">
    <property type="component" value="Unassembled WGS sequence"/>
</dbReference>
<feature type="domain" description="HD" evidence="9">
    <location>
        <begin position="571"/>
        <end position="672"/>
    </location>
</feature>
<reference evidence="11" key="1">
    <citation type="journal article" date="2019" name="Int. J. Syst. Evol. Microbiol.">
        <title>The Global Catalogue of Microorganisms (GCM) 10K type strain sequencing project: providing services to taxonomists for standard genome sequencing and annotation.</title>
        <authorList>
            <consortium name="The Broad Institute Genomics Platform"/>
            <consortium name="The Broad Institute Genome Sequencing Center for Infectious Disease"/>
            <person name="Wu L."/>
            <person name="Ma J."/>
        </authorList>
    </citation>
    <scope>NUCLEOTIDE SEQUENCE [LARGE SCALE GENOMIC DNA]</scope>
    <source>
        <strain evidence="11">JCM 9371</strain>
    </source>
</reference>
<evidence type="ECO:0000256" key="1">
    <source>
        <dbReference type="ARBA" id="ARBA00022679"/>
    </source>
</evidence>
<dbReference type="InterPro" id="IPR010043">
    <property type="entry name" value="UTase/UR"/>
</dbReference>
<evidence type="ECO:0000256" key="2">
    <source>
        <dbReference type="ARBA" id="ARBA00022695"/>
    </source>
</evidence>
<evidence type="ECO:0000313" key="11">
    <source>
        <dbReference type="Proteomes" id="UP001597063"/>
    </source>
</evidence>
<keyword evidence="2" id="KW-0548">Nucleotidyltransferase</keyword>
<feature type="domain" description="ACT" evidence="8">
    <location>
        <begin position="750"/>
        <end position="834"/>
    </location>
</feature>
<keyword evidence="6" id="KW-0511">Multifunctional enzyme</keyword>
<evidence type="ECO:0000259" key="9">
    <source>
        <dbReference type="PROSITE" id="PS51831"/>
    </source>
</evidence>
<evidence type="ECO:0000256" key="4">
    <source>
        <dbReference type="ARBA" id="ARBA00022801"/>
    </source>
</evidence>
<dbReference type="InterPro" id="IPR006674">
    <property type="entry name" value="HD_domain"/>
</dbReference>
<evidence type="ECO:0000256" key="7">
    <source>
        <dbReference type="SAM" id="MobiDB-lite"/>
    </source>
</evidence>
<keyword evidence="5" id="KW-0460">Magnesium</keyword>
<feature type="region of interest" description="Disordered" evidence="7">
    <location>
        <begin position="281"/>
        <end position="461"/>
    </location>
</feature>
<feature type="compositionally biased region" description="Gly residues" evidence="7">
    <location>
        <begin position="400"/>
        <end position="409"/>
    </location>
</feature>
<dbReference type="PANTHER" id="PTHR47320">
    <property type="entry name" value="BIFUNCTIONAL URIDYLYLTRANSFERASE/URIDYLYL-REMOVING ENZYME"/>
    <property type="match status" value="1"/>
</dbReference>
<dbReference type="InterPro" id="IPR003607">
    <property type="entry name" value="HD/PDEase_dom"/>
</dbReference>
<dbReference type="SUPFAM" id="SSF81593">
    <property type="entry name" value="Nucleotidyltransferase substrate binding subunit/domain"/>
    <property type="match status" value="1"/>
</dbReference>
<evidence type="ECO:0000313" key="10">
    <source>
        <dbReference type="EMBL" id="MFD0691251.1"/>
    </source>
</evidence>
<dbReference type="PANTHER" id="PTHR47320:SF1">
    <property type="entry name" value="BIFUNCTIONAL URIDYLYLTRANSFERASE_URIDYLYL-REMOVING ENZYME"/>
    <property type="match status" value="1"/>
</dbReference>
<dbReference type="EMBL" id="JBHTGP010000027">
    <property type="protein sequence ID" value="MFD0691251.1"/>
    <property type="molecule type" value="Genomic_DNA"/>
</dbReference>
<feature type="compositionally biased region" description="Low complexity" evidence="7">
    <location>
        <begin position="341"/>
        <end position="399"/>
    </location>
</feature>
<organism evidence="10 11">
    <name type="scientific">Actinomadura fibrosa</name>
    <dbReference type="NCBI Taxonomy" id="111802"/>
    <lineage>
        <taxon>Bacteria</taxon>
        <taxon>Bacillati</taxon>
        <taxon>Actinomycetota</taxon>
        <taxon>Actinomycetes</taxon>
        <taxon>Streptosporangiales</taxon>
        <taxon>Thermomonosporaceae</taxon>
        <taxon>Actinomadura</taxon>
    </lineage>
</organism>
<evidence type="ECO:0000256" key="3">
    <source>
        <dbReference type="ARBA" id="ARBA00022737"/>
    </source>
</evidence>
<sequence>MTLAHRTAGDPPPNAEAARAALAAARAARAGELDRWLAGLLAGALPAGADGVALAAVGSHARRELTPGGDLDLVLLHRGRADVAEIADRVWYPVWDSGLRLDHSVRTVNEARTVARGDMKAALGLLSVRRVAGDHALVDELRAAVLTDWRADARVRLAELAAMCRERWEKQGELAFLLEPDLKEAHGGLRDVHVMQAVAASWVASAPDARVKAAHDLLLDIRHALHEVTGRSTDRLVLQEQEAVAQTLGVLDADVLQRSIAEAARTITYTGDHLWRRVERFTTPRRTPNPETNTPSPNPPTPSTSDGNTSATNASDTSNPATSTPHTNTPDASTPDTGTSGTSAPDAGTPATGTSGTSAPDAGTPATGTSGTSAPDAGTPATGTPGASTSGTSTSDTGTSGTGTSGGAGASTSSANGPRSHTSGKSNAAALGTGSRGSYVRSGYLSSSESRGVERRPVGDGAVEHEGEVVLARGADLGDPALVLRVAAAAAQAGLPLAPATVARLAEKATLPGTPWPAGARDALVSLLGAGPAAIGVWEALDQAGLIVRLIPDWERVRNRPQRNPVHRFTVDRHLVETAAGAAALTREVARPDLLLVGALLHDIGKGWPGDHSTSGAVVARDLGASLGFPEGDVQVLETVVRHHLLLPDTATRRDIDDPATVKTVISAVSAVPGREREILELLAALAIADGNATGPAAWGPWKAGLVAELARRVTAALSGGTPPPAPELGPDQLALARHDGAAVRVTGSHIVIAAPDRPGLLWRAAGVLALHRLVVRTARTVSPPHSGAGTAVLDFTAVPEYGTPPDPATLEADLRRMLADRLDVAARLERRARAVRVRPGVTVPPPRVSIVDDASSTATVVEVRAHDRPGLLWRIGQALGTCGLHVRAARVDTLGAEAVDVFYVVDEEDRPLTDPAALSSVRAAVLAALS</sequence>
<dbReference type="InterPro" id="IPR045865">
    <property type="entry name" value="ACT-like_dom_sf"/>
</dbReference>
<accession>A0ABW2XXZ4</accession>
<dbReference type="InterPro" id="IPR013546">
    <property type="entry name" value="PII_UdlTrfase/GS_AdlTrfase"/>
</dbReference>
<protein>
    <submittedName>
        <fullName evidence="10">ACT domain-containing protein</fullName>
    </submittedName>
</protein>
<dbReference type="CDD" id="cd04899">
    <property type="entry name" value="ACT_ACR-UUR-like_2"/>
    <property type="match status" value="1"/>
</dbReference>
<keyword evidence="1" id="KW-0808">Transferase</keyword>
<dbReference type="CDD" id="cd04873">
    <property type="entry name" value="ACT_UUR-ACR-like"/>
    <property type="match status" value="1"/>
</dbReference>
<dbReference type="Pfam" id="PF01966">
    <property type="entry name" value="HD"/>
    <property type="match status" value="1"/>
</dbReference>
<feature type="domain" description="ACT" evidence="8">
    <location>
        <begin position="861"/>
        <end position="931"/>
    </location>
</feature>
<dbReference type="SUPFAM" id="SSF55021">
    <property type="entry name" value="ACT-like"/>
    <property type="match status" value="1"/>
</dbReference>
<dbReference type="CDD" id="cd05401">
    <property type="entry name" value="NT_GlnE_GlnD_like"/>
    <property type="match status" value="1"/>
</dbReference>
<keyword evidence="3" id="KW-0677">Repeat</keyword>
<dbReference type="Gene3D" id="1.10.3090.10">
    <property type="entry name" value="cca-adding enzyme, domain 2"/>
    <property type="match status" value="1"/>
</dbReference>
<dbReference type="RefSeq" id="WP_378325752.1">
    <property type="nucleotide sequence ID" value="NZ_JBHTGP010000027.1"/>
</dbReference>
<dbReference type="Pfam" id="PF08335">
    <property type="entry name" value="GlnD_UR_UTase"/>
    <property type="match status" value="1"/>
</dbReference>
<name>A0ABW2XXZ4_9ACTN</name>
<evidence type="ECO:0000256" key="5">
    <source>
        <dbReference type="ARBA" id="ARBA00022842"/>
    </source>
</evidence>
<dbReference type="PROSITE" id="PS51831">
    <property type="entry name" value="HD"/>
    <property type="match status" value="1"/>
</dbReference>
<feature type="compositionally biased region" description="Low complexity" evidence="7">
    <location>
        <begin position="284"/>
        <end position="295"/>
    </location>
</feature>
<dbReference type="InterPro" id="IPR043519">
    <property type="entry name" value="NT_sf"/>
</dbReference>
<evidence type="ECO:0000259" key="8">
    <source>
        <dbReference type="PROSITE" id="PS51671"/>
    </source>
</evidence>
<feature type="compositionally biased region" description="Polar residues" evidence="7">
    <location>
        <begin position="416"/>
        <end position="426"/>
    </location>
</feature>
<feature type="compositionally biased region" description="Polar residues" evidence="7">
    <location>
        <begin position="311"/>
        <end position="340"/>
    </location>
</feature>
<dbReference type="Pfam" id="PF01842">
    <property type="entry name" value="ACT"/>
    <property type="match status" value="1"/>
</dbReference>
<dbReference type="InterPro" id="IPR002912">
    <property type="entry name" value="ACT_dom"/>
</dbReference>
<keyword evidence="4" id="KW-0378">Hydrolase</keyword>
<comment type="caution">
    <text evidence="10">The sequence shown here is derived from an EMBL/GenBank/DDBJ whole genome shotgun (WGS) entry which is preliminary data.</text>
</comment>
<proteinExistence type="predicted"/>
<dbReference type="PROSITE" id="PS51671">
    <property type="entry name" value="ACT"/>
    <property type="match status" value="2"/>
</dbReference>